<dbReference type="PROSITE" id="PS50987">
    <property type="entry name" value="HTH_ARSR_2"/>
    <property type="match status" value="1"/>
</dbReference>
<dbReference type="CDD" id="cd00090">
    <property type="entry name" value="HTH_ARSR"/>
    <property type="match status" value="1"/>
</dbReference>
<gene>
    <name evidence="5" type="ORF">H8710_05990</name>
</gene>
<name>A0A926E4X1_9FIRM</name>
<dbReference type="PRINTS" id="PR00778">
    <property type="entry name" value="HTHARSR"/>
</dbReference>
<proteinExistence type="predicted"/>
<dbReference type="Gene3D" id="1.10.10.10">
    <property type="entry name" value="Winged helix-like DNA-binding domain superfamily/Winged helix DNA-binding domain"/>
    <property type="match status" value="1"/>
</dbReference>
<dbReference type="GO" id="GO:0003677">
    <property type="term" value="F:DNA binding"/>
    <property type="evidence" value="ECO:0007669"/>
    <property type="project" value="UniProtKB-KW"/>
</dbReference>
<evidence type="ECO:0000256" key="2">
    <source>
        <dbReference type="ARBA" id="ARBA00023125"/>
    </source>
</evidence>
<dbReference type="InterPro" id="IPR011991">
    <property type="entry name" value="ArsR-like_HTH"/>
</dbReference>
<dbReference type="InterPro" id="IPR001845">
    <property type="entry name" value="HTH_ArsR_DNA-bd_dom"/>
</dbReference>
<evidence type="ECO:0000259" key="4">
    <source>
        <dbReference type="PROSITE" id="PS50987"/>
    </source>
</evidence>
<evidence type="ECO:0000256" key="1">
    <source>
        <dbReference type="ARBA" id="ARBA00023015"/>
    </source>
</evidence>
<keyword evidence="1" id="KW-0805">Transcription regulation</keyword>
<evidence type="ECO:0000313" key="6">
    <source>
        <dbReference type="Proteomes" id="UP000610760"/>
    </source>
</evidence>
<dbReference type="InterPro" id="IPR036388">
    <property type="entry name" value="WH-like_DNA-bd_sf"/>
</dbReference>
<sequence>MQELQIIQELTEEFKRCSTALSAIGDETRQSIILALLEGAEDGRRVGEITESVSLSRPAVSHHLKVLKDAGIVSVRRDGTMNFYYLNPQESTLTRIRSLMSRVDELMQVAGRKLCR</sequence>
<protein>
    <submittedName>
        <fullName evidence="5">Winged helix-turn-helix transcriptional regulator</fullName>
    </submittedName>
</protein>
<keyword evidence="2" id="KW-0238">DNA-binding</keyword>
<dbReference type="EMBL" id="JACRSV010000001">
    <property type="protein sequence ID" value="MBC8559623.1"/>
    <property type="molecule type" value="Genomic_DNA"/>
</dbReference>
<dbReference type="AlphaFoldDB" id="A0A926E4X1"/>
<evidence type="ECO:0000256" key="3">
    <source>
        <dbReference type="ARBA" id="ARBA00023163"/>
    </source>
</evidence>
<dbReference type="Pfam" id="PF01022">
    <property type="entry name" value="HTH_5"/>
    <property type="match status" value="1"/>
</dbReference>
<organism evidence="5 6">
    <name type="scientific">Fumia xinanensis</name>
    <dbReference type="NCBI Taxonomy" id="2763659"/>
    <lineage>
        <taxon>Bacteria</taxon>
        <taxon>Bacillati</taxon>
        <taxon>Bacillota</taxon>
        <taxon>Clostridia</taxon>
        <taxon>Eubacteriales</taxon>
        <taxon>Oscillospiraceae</taxon>
        <taxon>Fumia</taxon>
    </lineage>
</organism>
<dbReference type="PANTHER" id="PTHR33154">
    <property type="entry name" value="TRANSCRIPTIONAL REGULATOR, ARSR FAMILY"/>
    <property type="match status" value="1"/>
</dbReference>
<dbReference type="InterPro" id="IPR036390">
    <property type="entry name" value="WH_DNA-bd_sf"/>
</dbReference>
<dbReference type="PANTHER" id="PTHR33154:SF33">
    <property type="entry name" value="TRANSCRIPTIONAL REPRESSOR SDPR"/>
    <property type="match status" value="1"/>
</dbReference>
<keyword evidence="3" id="KW-0804">Transcription</keyword>
<accession>A0A926E4X1</accession>
<reference evidence="5" key="1">
    <citation type="submission" date="2020-08" db="EMBL/GenBank/DDBJ databases">
        <title>Genome public.</title>
        <authorList>
            <person name="Liu C."/>
            <person name="Sun Q."/>
        </authorList>
    </citation>
    <scope>NUCLEOTIDE SEQUENCE</scope>
    <source>
        <strain evidence="5">NSJ-33</strain>
    </source>
</reference>
<keyword evidence="6" id="KW-1185">Reference proteome</keyword>
<dbReference type="NCBIfam" id="NF033788">
    <property type="entry name" value="HTH_metalloreg"/>
    <property type="match status" value="1"/>
</dbReference>
<dbReference type="SUPFAM" id="SSF46785">
    <property type="entry name" value="Winged helix' DNA-binding domain"/>
    <property type="match status" value="1"/>
</dbReference>
<dbReference type="SMART" id="SM00418">
    <property type="entry name" value="HTH_ARSR"/>
    <property type="match status" value="1"/>
</dbReference>
<dbReference type="GO" id="GO:0003700">
    <property type="term" value="F:DNA-binding transcription factor activity"/>
    <property type="evidence" value="ECO:0007669"/>
    <property type="project" value="InterPro"/>
</dbReference>
<feature type="domain" description="HTH arsR-type" evidence="4">
    <location>
        <begin position="9"/>
        <end position="111"/>
    </location>
</feature>
<comment type="caution">
    <text evidence="5">The sequence shown here is derived from an EMBL/GenBank/DDBJ whole genome shotgun (WGS) entry which is preliminary data.</text>
</comment>
<dbReference type="Proteomes" id="UP000610760">
    <property type="component" value="Unassembled WGS sequence"/>
</dbReference>
<dbReference type="InterPro" id="IPR051081">
    <property type="entry name" value="HTH_MetalResp_TranReg"/>
</dbReference>
<evidence type="ECO:0000313" key="5">
    <source>
        <dbReference type="EMBL" id="MBC8559623.1"/>
    </source>
</evidence>